<dbReference type="InterPro" id="IPR036938">
    <property type="entry name" value="PAP2/HPO_sf"/>
</dbReference>
<dbReference type="OrthoDB" id="9773582at2"/>
<dbReference type="Gene3D" id="1.20.144.10">
    <property type="entry name" value="Phosphatidic acid phosphatase type 2/haloperoxidase"/>
    <property type="match status" value="1"/>
</dbReference>
<accession>A0A5B7SVW6</accession>
<organism evidence="3 4">
    <name type="scientific">Aggregatimonas sangjinii</name>
    <dbReference type="NCBI Taxonomy" id="2583587"/>
    <lineage>
        <taxon>Bacteria</taxon>
        <taxon>Pseudomonadati</taxon>
        <taxon>Bacteroidota</taxon>
        <taxon>Flavobacteriia</taxon>
        <taxon>Flavobacteriales</taxon>
        <taxon>Flavobacteriaceae</taxon>
        <taxon>Aggregatimonas</taxon>
    </lineage>
</organism>
<dbReference type="Proteomes" id="UP000310017">
    <property type="component" value="Chromosome"/>
</dbReference>
<reference evidence="3 4" key="1">
    <citation type="submission" date="2019-05" db="EMBL/GenBank/DDBJ databases">
        <title>Genome sequencing of F202Z8.</title>
        <authorList>
            <person name="Kwon Y.M."/>
        </authorList>
    </citation>
    <scope>NUCLEOTIDE SEQUENCE [LARGE SCALE GENOMIC DNA]</scope>
    <source>
        <strain evidence="3 4">F202Z8</strain>
    </source>
</reference>
<evidence type="ECO:0000313" key="3">
    <source>
        <dbReference type="EMBL" id="QCX01449.1"/>
    </source>
</evidence>
<dbReference type="AlphaFoldDB" id="A0A5B7SVW6"/>
<feature type="domain" description="Phosphatidic acid phosphatase type 2/haloperoxidase" evidence="2">
    <location>
        <begin position="129"/>
        <end position="242"/>
    </location>
</feature>
<evidence type="ECO:0000259" key="2">
    <source>
        <dbReference type="SMART" id="SM00014"/>
    </source>
</evidence>
<protein>
    <submittedName>
        <fullName evidence="3">Phosphatase PAP2 family protein</fullName>
    </submittedName>
</protein>
<evidence type="ECO:0000256" key="1">
    <source>
        <dbReference type="SAM" id="SignalP"/>
    </source>
</evidence>
<dbReference type="Pfam" id="PF01569">
    <property type="entry name" value="PAP2"/>
    <property type="match status" value="1"/>
</dbReference>
<dbReference type="KEGG" id="asag:FGM00_15535"/>
<dbReference type="SMART" id="SM00014">
    <property type="entry name" value="acidPPc"/>
    <property type="match status" value="1"/>
</dbReference>
<feature type="chain" id="PRO_5023056831" evidence="1">
    <location>
        <begin position="19"/>
        <end position="277"/>
    </location>
</feature>
<dbReference type="SUPFAM" id="SSF48317">
    <property type="entry name" value="Acid phosphatase/Vanadium-dependent haloperoxidase"/>
    <property type="match status" value="1"/>
</dbReference>
<evidence type="ECO:0000313" key="4">
    <source>
        <dbReference type="Proteomes" id="UP000310017"/>
    </source>
</evidence>
<feature type="signal peptide" evidence="1">
    <location>
        <begin position="1"/>
        <end position="18"/>
    </location>
</feature>
<keyword evidence="4" id="KW-1185">Reference proteome</keyword>
<keyword evidence="1" id="KW-0732">Signal</keyword>
<proteinExistence type="predicted"/>
<sequence>MKRLLVLLTLFGFFSVQAQDVQKDTVETRWNMFKYDAVNIFKGVGYSYARPFHWQGKQWAQFGGVVAGTGLTYLVDDDTSRFIRNNREGVPKWIRDYGTFYGSPENNYMATTGVYLVGLFTKNEKLRRTGVLLIGSATSAGLLQQVLKSVVGRARPIAGLGKDTFDPFNSSRNFHSFPSGHAILAFTNAYAIAKQFKSPWVKAGIYLIGGIPGISRVWDGQHYLSDFVFALAISVATVESIDRYLDRKYDEKYNNRKKMVSWNLNFGPGTLGVSMNF</sequence>
<dbReference type="RefSeq" id="WP_138853786.1">
    <property type="nucleotide sequence ID" value="NZ_CP040710.1"/>
</dbReference>
<name>A0A5B7SVW6_9FLAO</name>
<dbReference type="InterPro" id="IPR000326">
    <property type="entry name" value="PAP2/HPO"/>
</dbReference>
<dbReference type="EMBL" id="CP040710">
    <property type="protein sequence ID" value="QCX01449.1"/>
    <property type="molecule type" value="Genomic_DNA"/>
</dbReference>
<gene>
    <name evidence="3" type="ORF">FGM00_15535</name>
</gene>